<evidence type="ECO:0000256" key="4">
    <source>
        <dbReference type="ARBA" id="ARBA00022692"/>
    </source>
</evidence>
<keyword evidence="7 8" id="KW-0472">Membrane</keyword>
<feature type="region of interest" description="Disordered" evidence="10">
    <location>
        <begin position="1"/>
        <end position="76"/>
    </location>
</feature>
<evidence type="ECO:0000313" key="12">
    <source>
        <dbReference type="Proteomes" id="UP001140206"/>
    </source>
</evidence>
<dbReference type="PANTHER" id="PTHR13890">
    <property type="entry name" value="RNA SPLICING PROTEIN MRS2, MITOCHONDRIAL"/>
    <property type="match status" value="1"/>
</dbReference>
<feature type="transmembrane region" description="Helical" evidence="8">
    <location>
        <begin position="392"/>
        <end position="413"/>
    </location>
</feature>
<accession>A0AAV8E964</accession>
<keyword evidence="12" id="KW-1185">Reference proteome</keyword>
<dbReference type="GO" id="GO:0015095">
    <property type="term" value="F:magnesium ion transmembrane transporter activity"/>
    <property type="evidence" value="ECO:0007669"/>
    <property type="project" value="TreeGrafter"/>
</dbReference>
<dbReference type="CDD" id="cd12823">
    <property type="entry name" value="Mrs2_Mfm1p-like"/>
    <property type="match status" value="1"/>
</dbReference>
<dbReference type="AlphaFoldDB" id="A0AAV8E964"/>
<dbReference type="InterPro" id="IPR039204">
    <property type="entry name" value="MRS2-like"/>
</dbReference>
<keyword evidence="4 8" id="KW-0812">Transmembrane</keyword>
<evidence type="ECO:0000256" key="3">
    <source>
        <dbReference type="ARBA" id="ARBA00022448"/>
    </source>
</evidence>
<dbReference type="GO" id="GO:0016020">
    <property type="term" value="C:membrane"/>
    <property type="evidence" value="ECO:0007669"/>
    <property type="project" value="UniProtKB-SubCell"/>
</dbReference>
<feature type="coiled-coil region" evidence="9">
    <location>
        <begin position="259"/>
        <end position="286"/>
    </location>
</feature>
<organism evidence="11 12">
    <name type="scientific">Rhynchospora pubera</name>
    <dbReference type="NCBI Taxonomy" id="906938"/>
    <lineage>
        <taxon>Eukaryota</taxon>
        <taxon>Viridiplantae</taxon>
        <taxon>Streptophyta</taxon>
        <taxon>Embryophyta</taxon>
        <taxon>Tracheophyta</taxon>
        <taxon>Spermatophyta</taxon>
        <taxon>Magnoliopsida</taxon>
        <taxon>Liliopsida</taxon>
        <taxon>Poales</taxon>
        <taxon>Cyperaceae</taxon>
        <taxon>Cyperoideae</taxon>
        <taxon>Rhynchosporeae</taxon>
        <taxon>Rhynchospora</taxon>
    </lineage>
</organism>
<keyword evidence="8" id="KW-0460">Magnesium</keyword>
<comment type="similarity">
    <text evidence="2 8">Belongs to the CorA metal ion transporter (MIT) (TC 1.A.35.5) family.</text>
</comment>
<protein>
    <recommendedName>
        <fullName evidence="8">Magnesium transporter</fullName>
    </recommendedName>
</protein>
<feature type="transmembrane region" description="Helical" evidence="8">
    <location>
        <begin position="425"/>
        <end position="448"/>
    </location>
</feature>
<evidence type="ECO:0000256" key="1">
    <source>
        <dbReference type="ARBA" id="ARBA00004141"/>
    </source>
</evidence>
<evidence type="ECO:0000256" key="9">
    <source>
        <dbReference type="SAM" id="Coils"/>
    </source>
</evidence>
<evidence type="ECO:0000256" key="2">
    <source>
        <dbReference type="ARBA" id="ARBA00007535"/>
    </source>
</evidence>
<keyword evidence="6 8" id="KW-0406">Ion transport</keyword>
<sequence length="456" mass="51362">MKTKRKKCEKTREKRKNRETSRPQAMGKRLGKKPIAFLLRKLRPTKRAHSPPQPISGRPSPIDTSAEATIPGSGGAAAAKGIKKKAGQRLWMRFDRAGQSEILECDKSVIIKRAAIPARDLRILGPVFSQSSNILAREKAIVVNLEYIRAIVTAEEILILDPLCQEVLPFIDQLRQHVPLKPTIRADDRENQGTDAPSQAERELPFEFQVLEIALEVVCSSLGSSVTDLERDAYPVLDELAKNVSTKNLERVRSLKSILTRLFARVQKVRDEIEHLLDDNEDMSDLYLTRKQIQNQQFEALMASVTSNSIVPAGANIGRLNSNRYQRSVSIATSVYSDNDVEDLEMLLEAYFMQLDGIRNRILSVREYIDDTEDYVNIQLDNQRNELIQLQLILTMASFAISLSMLICGAFSMNIKVSLYNTTNLFGPFVGGTLVGCFVIFLIILAYARWNKLLDP</sequence>
<comment type="caution">
    <text evidence="11">The sequence shown here is derived from an EMBL/GenBank/DDBJ whole genome shotgun (WGS) entry which is preliminary data.</text>
</comment>
<evidence type="ECO:0000256" key="10">
    <source>
        <dbReference type="SAM" id="MobiDB-lite"/>
    </source>
</evidence>
<evidence type="ECO:0000256" key="6">
    <source>
        <dbReference type="ARBA" id="ARBA00023065"/>
    </source>
</evidence>
<evidence type="ECO:0000256" key="7">
    <source>
        <dbReference type="ARBA" id="ARBA00023136"/>
    </source>
</evidence>
<dbReference type="Pfam" id="PF22099">
    <property type="entry name" value="MRS2-like"/>
    <property type="match status" value="2"/>
</dbReference>
<dbReference type="Gene3D" id="2.40.128.330">
    <property type="match status" value="1"/>
</dbReference>
<feature type="compositionally biased region" description="Basic and acidic residues" evidence="10">
    <location>
        <begin position="10"/>
        <end position="21"/>
    </location>
</feature>
<comment type="subcellular location">
    <subcellularLocation>
        <location evidence="1 8">Membrane</location>
        <topology evidence="1 8">Multi-pass membrane protein</topology>
    </subcellularLocation>
</comment>
<keyword evidence="3 8" id="KW-0813">Transport</keyword>
<feature type="compositionally biased region" description="Basic residues" evidence="10">
    <location>
        <begin position="40"/>
        <end position="49"/>
    </location>
</feature>
<name>A0AAV8E964_9POAL</name>
<proteinExistence type="inferred from homology"/>
<dbReference type="PANTHER" id="PTHR13890:SF2">
    <property type="entry name" value="MAGNESIUM TRANSPORTER MRS2-4-RELATED"/>
    <property type="match status" value="1"/>
</dbReference>
<keyword evidence="5 8" id="KW-1133">Transmembrane helix</keyword>
<dbReference type="FunFam" id="2.40.128.330:FF:000001">
    <property type="entry name" value="Magnesium transporter MRS2-1"/>
    <property type="match status" value="1"/>
</dbReference>
<evidence type="ECO:0000313" key="11">
    <source>
        <dbReference type="EMBL" id="KAJ4777808.1"/>
    </source>
</evidence>
<reference evidence="11" key="1">
    <citation type="submission" date="2022-08" db="EMBL/GenBank/DDBJ databases">
        <authorList>
            <person name="Marques A."/>
        </authorList>
    </citation>
    <scope>NUCLEOTIDE SEQUENCE</scope>
    <source>
        <strain evidence="11">RhyPub2mFocal</strain>
        <tissue evidence="11">Leaves</tissue>
    </source>
</reference>
<comment type="function">
    <text evidence="8">Magnesium transporter that may mediate the influx of magnesium.</text>
</comment>
<dbReference type="Gene3D" id="1.20.58.340">
    <property type="entry name" value="Magnesium transport protein CorA, transmembrane region"/>
    <property type="match status" value="1"/>
</dbReference>
<gene>
    <name evidence="11" type="ORF">LUZ62_062065</name>
</gene>
<evidence type="ECO:0000256" key="5">
    <source>
        <dbReference type="ARBA" id="ARBA00022989"/>
    </source>
</evidence>
<dbReference type="EMBL" id="JAMFTS010000003">
    <property type="protein sequence ID" value="KAJ4777808.1"/>
    <property type="molecule type" value="Genomic_DNA"/>
</dbReference>
<evidence type="ECO:0000256" key="8">
    <source>
        <dbReference type="RuleBase" id="RU366041"/>
    </source>
</evidence>
<keyword evidence="9" id="KW-0175">Coiled coil</keyword>
<dbReference type="Proteomes" id="UP001140206">
    <property type="component" value="Chromosome 3"/>
</dbReference>